<evidence type="ECO:0000313" key="1">
    <source>
        <dbReference type="EMBL" id="GGE44394.1"/>
    </source>
</evidence>
<evidence type="ECO:0000313" key="2">
    <source>
        <dbReference type="Proteomes" id="UP000628775"/>
    </source>
</evidence>
<gene>
    <name evidence="1" type="ORF">GCM10011391_23970</name>
</gene>
<protein>
    <recommendedName>
        <fullName evidence="3">YhzD-like protein</fullName>
    </recommendedName>
</protein>
<keyword evidence="2" id="KW-1185">Reference proteome</keyword>
<organism evidence="1 2">
    <name type="scientific">Pullulanibacillus camelliae</name>
    <dbReference type="NCBI Taxonomy" id="1707096"/>
    <lineage>
        <taxon>Bacteria</taxon>
        <taxon>Bacillati</taxon>
        <taxon>Bacillota</taxon>
        <taxon>Bacilli</taxon>
        <taxon>Bacillales</taxon>
        <taxon>Sporolactobacillaceae</taxon>
        <taxon>Pullulanibacillus</taxon>
    </lineage>
</organism>
<name>A0A8J2YI12_9BACL</name>
<dbReference type="AlphaFoldDB" id="A0A8J2YI12"/>
<accession>A0A8J2YI12</accession>
<dbReference type="InterPro" id="IPR025544">
    <property type="entry name" value="YhzD"/>
</dbReference>
<comment type="caution">
    <text evidence="1">The sequence shown here is derived from an EMBL/GenBank/DDBJ whole genome shotgun (WGS) entry which is preliminary data.</text>
</comment>
<proteinExistence type="predicted"/>
<dbReference type="Proteomes" id="UP000628775">
    <property type="component" value="Unassembled WGS sequence"/>
</dbReference>
<sequence>MPSYTLTVFEKDGQKLLEETFEAADDSAAREQGEARINTLDYSHLPSRVVSPIGKLVHFHR</sequence>
<dbReference type="EMBL" id="BMIR01000010">
    <property type="protein sequence ID" value="GGE44394.1"/>
    <property type="molecule type" value="Genomic_DNA"/>
</dbReference>
<reference evidence="1" key="2">
    <citation type="submission" date="2020-09" db="EMBL/GenBank/DDBJ databases">
        <authorList>
            <person name="Sun Q."/>
            <person name="Zhou Y."/>
        </authorList>
    </citation>
    <scope>NUCLEOTIDE SEQUENCE</scope>
    <source>
        <strain evidence="1">CGMCC 1.15371</strain>
    </source>
</reference>
<dbReference type="RefSeq" id="WP_188694120.1">
    <property type="nucleotide sequence ID" value="NZ_BMIR01000010.1"/>
</dbReference>
<dbReference type="Pfam" id="PF14120">
    <property type="entry name" value="YhzD"/>
    <property type="match status" value="1"/>
</dbReference>
<reference evidence="1" key="1">
    <citation type="journal article" date="2014" name="Int. J. Syst. Evol. Microbiol.">
        <title>Complete genome sequence of Corynebacterium casei LMG S-19264T (=DSM 44701T), isolated from a smear-ripened cheese.</title>
        <authorList>
            <consortium name="US DOE Joint Genome Institute (JGI-PGF)"/>
            <person name="Walter F."/>
            <person name="Albersmeier A."/>
            <person name="Kalinowski J."/>
            <person name="Ruckert C."/>
        </authorList>
    </citation>
    <scope>NUCLEOTIDE SEQUENCE</scope>
    <source>
        <strain evidence="1">CGMCC 1.15371</strain>
    </source>
</reference>
<evidence type="ECO:0008006" key="3">
    <source>
        <dbReference type="Google" id="ProtNLM"/>
    </source>
</evidence>